<dbReference type="STRING" id="1307763.L21SP4_00111"/>
<comment type="function">
    <text evidence="1 6">Required for the transposition of the insertion element.</text>
</comment>
<evidence type="ECO:0000313" key="9">
    <source>
        <dbReference type="Proteomes" id="UP000035268"/>
    </source>
</evidence>
<dbReference type="GO" id="GO:0006313">
    <property type="term" value="P:DNA transposition"/>
    <property type="evidence" value="ECO:0007669"/>
    <property type="project" value="UniProtKB-UniRule"/>
</dbReference>
<evidence type="ECO:0000256" key="6">
    <source>
        <dbReference type="RuleBase" id="RU365089"/>
    </source>
</evidence>
<dbReference type="GO" id="GO:0003677">
    <property type="term" value="F:DNA binding"/>
    <property type="evidence" value="ECO:0007669"/>
    <property type="project" value="UniProtKB-UniRule"/>
</dbReference>
<keyword evidence="4 6" id="KW-0238">DNA-binding</keyword>
<gene>
    <name evidence="8" type="ORF">L21SP4_00111</name>
</gene>
<evidence type="ECO:0000313" key="8">
    <source>
        <dbReference type="EMBL" id="AKJ63397.1"/>
    </source>
</evidence>
<protein>
    <recommendedName>
        <fullName evidence="6">Mutator family transposase</fullName>
    </recommendedName>
</protein>
<keyword evidence="3 6" id="KW-0815">Transposition</keyword>
<organism evidence="8 9">
    <name type="scientific">Kiritimatiella glycovorans</name>
    <dbReference type="NCBI Taxonomy" id="1307763"/>
    <lineage>
        <taxon>Bacteria</taxon>
        <taxon>Pseudomonadati</taxon>
        <taxon>Kiritimatiellota</taxon>
        <taxon>Kiritimatiellia</taxon>
        <taxon>Kiritimatiellales</taxon>
        <taxon>Kiritimatiellaceae</taxon>
        <taxon>Kiritimatiella</taxon>
    </lineage>
</organism>
<evidence type="ECO:0000256" key="3">
    <source>
        <dbReference type="ARBA" id="ARBA00022578"/>
    </source>
</evidence>
<dbReference type="EMBL" id="CP010904">
    <property type="protein sequence ID" value="AKJ63397.1"/>
    <property type="molecule type" value="Genomic_DNA"/>
</dbReference>
<reference evidence="8 9" key="2">
    <citation type="journal article" date="2016" name="ISME J.">
        <title>Characterization of the first cultured representative of Verrucomicrobia subdivision 5 indicates the proposal of a novel phylum.</title>
        <authorList>
            <person name="Spring S."/>
            <person name="Bunk B."/>
            <person name="Sproer C."/>
            <person name="Schumann P."/>
            <person name="Rohde M."/>
            <person name="Tindall B.J."/>
            <person name="Klenk H.P."/>
        </authorList>
    </citation>
    <scope>NUCLEOTIDE SEQUENCE [LARGE SCALE GENOMIC DNA]</scope>
    <source>
        <strain evidence="8 9">L21-Fru-AB</strain>
    </source>
</reference>
<feature type="region of interest" description="Disordered" evidence="7">
    <location>
        <begin position="180"/>
        <end position="242"/>
    </location>
</feature>
<keyword evidence="6" id="KW-0814">Transposable element</keyword>
<name>A0A0G3EDE2_9BACT</name>
<evidence type="ECO:0000256" key="7">
    <source>
        <dbReference type="SAM" id="MobiDB-lite"/>
    </source>
</evidence>
<accession>A0A0G3EDE2</accession>
<keyword evidence="5 6" id="KW-0233">DNA recombination</keyword>
<dbReference type="KEGG" id="vbl:L21SP4_00111"/>
<dbReference type="GO" id="GO:0004803">
    <property type="term" value="F:transposase activity"/>
    <property type="evidence" value="ECO:0007669"/>
    <property type="project" value="UniProtKB-UniRule"/>
</dbReference>
<dbReference type="InterPro" id="IPR001207">
    <property type="entry name" value="Transposase_mutator"/>
</dbReference>
<keyword evidence="9" id="KW-1185">Reference proteome</keyword>
<evidence type="ECO:0000256" key="5">
    <source>
        <dbReference type="ARBA" id="ARBA00023172"/>
    </source>
</evidence>
<dbReference type="Proteomes" id="UP000035268">
    <property type="component" value="Chromosome"/>
</dbReference>
<dbReference type="PANTHER" id="PTHR33217:SF7">
    <property type="entry name" value="TRANSPOSASE FOR INSERTION SEQUENCE ELEMENT IS1081"/>
    <property type="match status" value="1"/>
</dbReference>
<dbReference type="AlphaFoldDB" id="A0A0G3EDE2"/>
<dbReference type="PANTHER" id="PTHR33217">
    <property type="entry name" value="TRANSPOSASE FOR INSERTION SEQUENCE ELEMENT IS1081"/>
    <property type="match status" value="1"/>
</dbReference>
<dbReference type="Pfam" id="PF00872">
    <property type="entry name" value="Transposase_mut"/>
    <property type="match status" value="1"/>
</dbReference>
<sequence>MAVLDGSRALHNSVLKHFPRARIQRCLVHKERNIKRCLSRRHHGSVSDLFKRLRSVEGEEAGREALADLERFLSRHSHKALESLHEAGEELITVHKLNAPSTLHTTLTNTNCIENPFRNTRAKIGRVKRWRAETDQAERWLAYSLLRAEKGFRRIKGYRQIPVLLKSLGWPSEAVEASLRSALGPPGHPASGGNGLHSTTPHPQAESEANCRTGTGQVNDKELHRNEDRDRQRVSTGFGTSPKHGWDLELRTEVEIGIHRERNSYSYSAKRYSYSSSSNRGRGIAPSALRVRVRVRVRVRCDASGLAAAHHKNLRRTFFIFIPSAFSAPPRETSSEFRLYEAERVATFACGTPCVPGQGRVEQARHDSA</sequence>
<feature type="compositionally biased region" description="Basic and acidic residues" evidence="7">
    <location>
        <begin position="219"/>
        <end position="233"/>
    </location>
</feature>
<reference evidence="9" key="1">
    <citation type="submission" date="2015-02" db="EMBL/GenBank/DDBJ databases">
        <title>Description and complete genome sequence of the first cultured representative of the subdivision 5 of the Verrucomicrobia phylum.</title>
        <authorList>
            <person name="Spring S."/>
            <person name="Bunk B."/>
            <person name="Sproer C."/>
            <person name="Klenk H.-P."/>
        </authorList>
    </citation>
    <scope>NUCLEOTIDE SEQUENCE [LARGE SCALE GENOMIC DNA]</scope>
    <source>
        <strain evidence="9">L21-Fru-AB</strain>
    </source>
</reference>
<evidence type="ECO:0000256" key="2">
    <source>
        <dbReference type="ARBA" id="ARBA00010961"/>
    </source>
</evidence>
<proteinExistence type="inferred from homology"/>
<evidence type="ECO:0000256" key="4">
    <source>
        <dbReference type="ARBA" id="ARBA00023125"/>
    </source>
</evidence>
<comment type="similarity">
    <text evidence="2 6">Belongs to the transposase mutator family.</text>
</comment>
<evidence type="ECO:0000256" key="1">
    <source>
        <dbReference type="ARBA" id="ARBA00002190"/>
    </source>
</evidence>
<dbReference type="PATRIC" id="fig|1609981.3.peg.117"/>